<dbReference type="Gene3D" id="3.80.10.10">
    <property type="entry name" value="Ribonuclease Inhibitor"/>
    <property type="match status" value="2"/>
</dbReference>
<proteinExistence type="predicted"/>
<dbReference type="Pfam" id="PF13306">
    <property type="entry name" value="LRR_5"/>
    <property type="match status" value="1"/>
</dbReference>
<organism evidence="1 2">
    <name type="scientific">Tritrichomonas musculus</name>
    <dbReference type="NCBI Taxonomy" id="1915356"/>
    <lineage>
        <taxon>Eukaryota</taxon>
        <taxon>Metamonada</taxon>
        <taxon>Parabasalia</taxon>
        <taxon>Tritrichomonadida</taxon>
        <taxon>Tritrichomonadidae</taxon>
        <taxon>Tritrichomonas</taxon>
    </lineage>
</organism>
<name>A0ABR2HG19_9EUKA</name>
<dbReference type="EMBL" id="JAPFFF010000029">
    <property type="protein sequence ID" value="KAK8846386.1"/>
    <property type="molecule type" value="Genomic_DNA"/>
</dbReference>
<comment type="caution">
    <text evidence="1">The sequence shown here is derived from an EMBL/GenBank/DDBJ whole genome shotgun (WGS) entry which is preliminary data.</text>
</comment>
<dbReference type="Proteomes" id="UP001470230">
    <property type="component" value="Unassembled WGS sequence"/>
</dbReference>
<dbReference type="InterPro" id="IPR032675">
    <property type="entry name" value="LRR_dom_sf"/>
</dbReference>
<evidence type="ECO:0000313" key="2">
    <source>
        <dbReference type="Proteomes" id="UP001470230"/>
    </source>
</evidence>
<dbReference type="InterPro" id="IPR036770">
    <property type="entry name" value="Ankyrin_rpt-contain_sf"/>
</dbReference>
<keyword evidence="2" id="KW-1185">Reference proteome</keyword>
<dbReference type="SUPFAM" id="SSF48403">
    <property type="entry name" value="Ankyrin repeat"/>
    <property type="match status" value="1"/>
</dbReference>
<protein>
    <recommendedName>
        <fullName evidence="3">Surface antigen BspA-like protein</fullName>
    </recommendedName>
</protein>
<dbReference type="PANTHER" id="PTHR45661:SF3">
    <property type="entry name" value="IG-LIKE DOMAIN-CONTAINING PROTEIN"/>
    <property type="match status" value="1"/>
</dbReference>
<dbReference type="SUPFAM" id="SSF52058">
    <property type="entry name" value="L domain-like"/>
    <property type="match status" value="1"/>
</dbReference>
<evidence type="ECO:0008006" key="3">
    <source>
        <dbReference type="Google" id="ProtNLM"/>
    </source>
</evidence>
<gene>
    <name evidence="1" type="ORF">M9Y10_020401</name>
</gene>
<reference evidence="1 2" key="1">
    <citation type="submission" date="2024-04" db="EMBL/GenBank/DDBJ databases">
        <title>Tritrichomonas musculus Genome.</title>
        <authorList>
            <person name="Alves-Ferreira E."/>
            <person name="Grigg M."/>
            <person name="Lorenzi H."/>
            <person name="Galac M."/>
        </authorList>
    </citation>
    <scope>NUCLEOTIDE SEQUENCE [LARGE SCALE GENOMIC DNA]</scope>
    <source>
        <strain evidence="1 2">EAF2021</strain>
    </source>
</reference>
<accession>A0ABR2HG19</accession>
<dbReference type="InterPro" id="IPR026906">
    <property type="entry name" value="LRR_5"/>
</dbReference>
<dbReference type="PANTHER" id="PTHR45661">
    <property type="entry name" value="SURFACE ANTIGEN"/>
    <property type="match status" value="1"/>
</dbReference>
<sequence>MEIEAYIKQKKDFYAAIFDFIDATDDSNDKYLALNQIINFQGIFQNNKEIRKALYLITTIANNYHRSLNFFDKLENVLKMLIKDPQSTISEYFTNFYIINKNVLYLLFEKKIVRTDSSFNTFIRKIQYKMPDLYYFLYPSIKSYLSESVQMKAERDISVYFNEEIETFEKKCQIGENDSYICSLIRKDSIDEFIIYVNQKCISLNSKINFSFFETNSYLINKSTTLIEYAAFFGSIQIFQYLRLNNVQLTPSLWGYAIHSNNGEIIHILESNEIKPIKLEDEEDPYESILKESILCHHNDVANYINNNLLKQFKDEIEFCDSYQKIIFDTCNYYFLPNKIDRILSREFNGIKMPLAKLLFSIKTITIPDSITSIKNSFCGCFSIEKVIIPSSITLIEDKAFKGCVSLKQIIIPSSVTSIGKKAFYKCSSLTEITIPSSSLIESIGELAFYGCTSLVQFTIPKYVESIGPSAFYGCTSLKHVKIPNSVKKIGNYAFHECSSLKQITIPSSVKNSKSNIFTRCSSLPK</sequence>
<dbReference type="InterPro" id="IPR053139">
    <property type="entry name" value="Surface_bspA-like"/>
</dbReference>
<evidence type="ECO:0000313" key="1">
    <source>
        <dbReference type="EMBL" id="KAK8846386.1"/>
    </source>
</evidence>